<evidence type="ECO:0000313" key="1">
    <source>
        <dbReference type="EMBL" id="MBA5686332.1"/>
    </source>
</evidence>
<dbReference type="AlphaFoldDB" id="A0A7W2F731"/>
<accession>A0A7W2F731</accession>
<name>A0A7W2F731_9BURK</name>
<sequence length="129" mass="14528">MKTSQSTLEAEIRSKLQAGEAFRLWGATAEITCEWRMGECHSNVEIWVSRNPGHKAVLGWAIIANCVAVLHSVVDTGLEILDITPRLPADMQRGLWFVREPRPRQGLLNILNVIEDWPVPTAEQDERAN</sequence>
<keyword evidence="2" id="KW-1185">Reference proteome</keyword>
<dbReference type="RefSeq" id="WP_182152135.1">
    <property type="nucleotide sequence ID" value="NZ_JACEZU010000002.1"/>
</dbReference>
<comment type="caution">
    <text evidence="1">The sequence shown here is derived from an EMBL/GenBank/DDBJ whole genome shotgun (WGS) entry which is preliminary data.</text>
</comment>
<organism evidence="1 2">
    <name type="scientific">Rugamonas apoptosis</name>
    <dbReference type="NCBI Taxonomy" id="2758570"/>
    <lineage>
        <taxon>Bacteria</taxon>
        <taxon>Pseudomonadati</taxon>
        <taxon>Pseudomonadota</taxon>
        <taxon>Betaproteobacteria</taxon>
        <taxon>Burkholderiales</taxon>
        <taxon>Oxalobacteraceae</taxon>
        <taxon>Telluria group</taxon>
        <taxon>Rugamonas</taxon>
    </lineage>
</organism>
<reference evidence="1 2" key="1">
    <citation type="submission" date="2020-07" db="EMBL/GenBank/DDBJ databases">
        <title>Novel species isolated from subtropical streams in China.</title>
        <authorList>
            <person name="Lu H."/>
        </authorList>
    </citation>
    <scope>NUCLEOTIDE SEQUENCE [LARGE SCALE GENOMIC DNA]</scope>
    <source>
        <strain evidence="1 2">LX47W</strain>
    </source>
</reference>
<protein>
    <submittedName>
        <fullName evidence="1">Uncharacterized protein</fullName>
    </submittedName>
</protein>
<evidence type="ECO:0000313" key="2">
    <source>
        <dbReference type="Proteomes" id="UP000573499"/>
    </source>
</evidence>
<dbReference type="EMBL" id="JACEZU010000002">
    <property type="protein sequence ID" value="MBA5686332.1"/>
    <property type="molecule type" value="Genomic_DNA"/>
</dbReference>
<gene>
    <name evidence="1" type="ORF">H3H39_04610</name>
</gene>
<dbReference type="Proteomes" id="UP000573499">
    <property type="component" value="Unassembled WGS sequence"/>
</dbReference>
<proteinExistence type="predicted"/>